<name>A0A2H1WK66_SPOFR</name>
<sequence length="231" mass="25348">MAAIARDVTTDTIRLKRVSCIQQLFLRRLNHPMASLQRGEMECQTLPTKTTPFLLLLFEPEPHSGSGISPSVVGGKLSNDFSRQGKTRVSVRLFLTKNHRVPTPTCRAGAPVNPLGSPQLRIKHQTYLVYWWLVPKTTICGSHKKLLCAGIKFGTRCAAASCPTPQRTNRGENHPMTSPALGEAIGSVRLLLTKNHPVPSPAFRAGAPVNPLGSPQLRIRHQPYWAPSVVV</sequence>
<proteinExistence type="predicted"/>
<accession>A0A2H1WK66</accession>
<evidence type="ECO:0000313" key="1">
    <source>
        <dbReference type="EMBL" id="SOQ53475.1"/>
    </source>
</evidence>
<dbReference type="AlphaFoldDB" id="A0A2H1WK66"/>
<dbReference type="EMBL" id="ODYU01009210">
    <property type="protein sequence ID" value="SOQ53475.1"/>
    <property type="molecule type" value="Genomic_DNA"/>
</dbReference>
<organism evidence="1">
    <name type="scientific">Spodoptera frugiperda</name>
    <name type="common">Fall armyworm</name>
    <dbReference type="NCBI Taxonomy" id="7108"/>
    <lineage>
        <taxon>Eukaryota</taxon>
        <taxon>Metazoa</taxon>
        <taxon>Ecdysozoa</taxon>
        <taxon>Arthropoda</taxon>
        <taxon>Hexapoda</taxon>
        <taxon>Insecta</taxon>
        <taxon>Pterygota</taxon>
        <taxon>Neoptera</taxon>
        <taxon>Endopterygota</taxon>
        <taxon>Lepidoptera</taxon>
        <taxon>Glossata</taxon>
        <taxon>Ditrysia</taxon>
        <taxon>Noctuoidea</taxon>
        <taxon>Noctuidae</taxon>
        <taxon>Amphipyrinae</taxon>
        <taxon>Spodoptera</taxon>
    </lineage>
</organism>
<reference evidence="1" key="1">
    <citation type="submission" date="2016-07" db="EMBL/GenBank/DDBJ databases">
        <authorList>
            <person name="Bretaudeau A."/>
        </authorList>
    </citation>
    <scope>NUCLEOTIDE SEQUENCE</scope>
    <source>
        <strain evidence="1">Rice</strain>
        <tissue evidence="1">Whole body</tissue>
    </source>
</reference>
<protein>
    <submittedName>
        <fullName evidence="1">SFRICE_024007</fullName>
    </submittedName>
</protein>
<gene>
    <name evidence="1" type="ORF">SFRICE_024007</name>
</gene>